<evidence type="ECO:0000313" key="3">
    <source>
        <dbReference type="Proteomes" id="UP000186601"/>
    </source>
</evidence>
<accession>A0A2R6R0X6</accession>
<reference evidence="2 3" key="1">
    <citation type="submission" date="2018-02" db="EMBL/GenBank/DDBJ databases">
        <title>Genome sequence of the basidiomycete white-rot fungus Phlebia centrifuga.</title>
        <authorList>
            <person name="Granchi Z."/>
            <person name="Peng M."/>
            <person name="de Vries R.P."/>
            <person name="Hilden K."/>
            <person name="Makela M.R."/>
            <person name="Grigoriev I."/>
            <person name="Riley R."/>
        </authorList>
    </citation>
    <scope>NUCLEOTIDE SEQUENCE [LARGE SCALE GENOMIC DNA]</scope>
    <source>
        <strain evidence="2 3">FBCC195</strain>
    </source>
</reference>
<organism evidence="2 3">
    <name type="scientific">Hermanssonia centrifuga</name>
    <dbReference type="NCBI Taxonomy" id="98765"/>
    <lineage>
        <taxon>Eukaryota</taxon>
        <taxon>Fungi</taxon>
        <taxon>Dikarya</taxon>
        <taxon>Basidiomycota</taxon>
        <taxon>Agaricomycotina</taxon>
        <taxon>Agaricomycetes</taxon>
        <taxon>Polyporales</taxon>
        <taxon>Meruliaceae</taxon>
        <taxon>Hermanssonia</taxon>
    </lineage>
</organism>
<dbReference type="PROSITE" id="PS00211">
    <property type="entry name" value="ABC_TRANSPORTER_1"/>
    <property type="match status" value="1"/>
</dbReference>
<dbReference type="GO" id="GO:0042626">
    <property type="term" value="F:ATPase-coupled transmembrane transporter activity"/>
    <property type="evidence" value="ECO:0007669"/>
    <property type="project" value="TreeGrafter"/>
</dbReference>
<dbReference type="InterPro" id="IPR017871">
    <property type="entry name" value="ABC_transporter-like_CS"/>
</dbReference>
<dbReference type="GO" id="GO:0016887">
    <property type="term" value="F:ATP hydrolysis activity"/>
    <property type="evidence" value="ECO:0007669"/>
    <property type="project" value="InterPro"/>
</dbReference>
<proteinExistence type="predicted"/>
<comment type="caution">
    <text evidence="2">The sequence shown here is derived from an EMBL/GenBank/DDBJ whole genome shotgun (WGS) entry which is preliminary data.</text>
</comment>
<sequence>MKGNAIKTLSDNISPWDIKYWVNQSLVDTEKLLNEPAEVNDKPGASDLTVEDGEIEFGEVEQNDVFNLINPSCLADDVTFSYDGRTTALNGVSFKVPKRSSVALVGESGSGKSTILRLLYRFYNIKDGEGRILIYARDIRDVTQASLRKAIGVVPQGRLRDGYGKFGSSADEIETAAQAAQMHERILSFPDGYGTKVGERGIRLSGGEKQRVAVARTLLKNPLFYSWTKRHGLFHNLPRRFKTLMSSQCA</sequence>
<keyword evidence="3" id="KW-1185">Reference proteome</keyword>
<evidence type="ECO:0000259" key="1">
    <source>
        <dbReference type="Pfam" id="PF00005"/>
    </source>
</evidence>
<dbReference type="GO" id="GO:0005524">
    <property type="term" value="F:ATP binding"/>
    <property type="evidence" value="ECO:0007669"/>
    <property type="project" value="InterPro"/>
</dbReference>
<dbReference type="AlphaFoldDB" id="A0A2R6R0X6"/>
<dbReference type="PANTHER" id="PTHR24221:SF648">
    <property type="entry name" value="ABC-TYPE TRANSPORTER ATR1"/>
    <property type="match status" value="1"/>
</dbReference>
<name>A0A2R6R0X6_9APHY</name>
<dbReference type="GO" id="GO:0016020">
    <property type="term" value="C:membrane"/>
    <property type="evidence" value="ECO:0007669"/>
    <property type="project" value="TreeGrafter"/>
</dbReference>
<protein>
    <recommendedName>
        <fullName evidence="1">ABC transporter domain-containing protein</fullName>
    </recommendedName>
</protein>
<dbReference type="SUPFAM" id="SSF52540">
    <property type="entry name" value="P-loop containing nucleoside triphosphate hydrolases"/>
    <property type="match status" value="1"/>
</dbReference>
<dbReference type="OrthoDB" id="6500128at2759"/>
<dbReference type="InterPro" id="IPR003439">
    <property type="entry name" value="ABC_transporter-like_ATP-bd"/>
</dbReference>
<dbReference type="STRING" id="98765.A0A2R6R0X6"/>
<dbReference type="EMBL" id="MLYV02000286">
    <property type="protein sequence ID" value="PSS18899.1"/>
    <property type="molecule type" value="Genomic_DNA"/>
</dbReference>
<feature type="domain" description="ABC transporter" evidence="1">
    <location>
        <begin position="89"/>
        <end position="223"/>
    </location>
</feature>
<dbReference type="Proteomes" id="UP000186601">
    <property type="component" value="Unassembled WGS sequence"/>
</dbReference>
<dbReference type="Gene3D" id="3.40.50.300">
    <property type="entry name" value="P-loop containing nucleotide triphosphate hydrolases"/>
    <property type="match status" value="1"/>
</dbReference>
<dbReference type="InterPro" id="IPR027417">
    <property type="entry name" value="P-loop_NTPase"/>
</dbReference>
<dbReference type="InterPro" id="IPR039421">
    <property type="entry name" value="Type_1_exporter"/>
</dbReference>
<gene>
    <name evidence="2" type="ORF">PHLCEN_2v3185</name>
</gene>
<dbReference type="PANTHER" id="PTHR24221">
    <property type="entry name" value="ATP-BINDING CASSETTE SUB-FAMILY B"/>
    <property type="match status" value="1"/>
</dbReference>
<dbReference type="Pfam" id="PF00005">
    <property type="entry name" value="ABC_tran"/>
    <property type="match status" value="1"/>
</dbReference>
<evidence type="ECO:0000313" key="2">
    <source>
        <dbReference type="EMBL" id="PSS18899.1"/>
    </source>
</evidence>